<dbReference type="EMBL" id="MFKF01000211">
    <property type="protein sequence ID" value="OGG50208.1"/>
    <property type="molecule type" value="Genomic_DNA"/>
</dbReference>
<dbReference type="CDD" id="cd00616">
    <property type="entry name" value="AHBA_syn"/>
    <property type="match status" value="1"/>
</dbReference>
<dbReference type="InterPro" id="IPR015424">
    <property type="entry name" value="PyrdxlP-dep_Trfase"/>
</dbReference>
<evidence type="ECO:0000256" key="1">
    <source>
        <dbReference type="PIRSR" id="PIRSR000390-1"/>
    </source>
</evidence>
<dbReference type="GO" id="GO:0008483">
    <property type="term" value="F:transaminase activity"/>
    <property type="evidence" value="ECO:0007669"/>
    <property type="project" value="TreeGrafter"/>
</dbReference>
<dbReference type="Gene3D" id="3.40.640.10">
    <property type="entry name" value="Type I PLP-dependent aspartate aminotransferase-like (Major domain)"/>
    <property type="match status" value="1"/>
</dbReference>
<accession>A0A1F6CMA2</accession>
<protein>
    <submittedName>
        <fullName evidence="4">Uncharacterized protein</fullName>
    </submittedName>
</protein>
<dbReference type="InterPro" id="IPR015421">
    <property type="entry name" value="PyrdxlP-dep_Trfase_major"/>
</dbReference>
<dbReference type="Pfam" id="PF01041">
    <property type="entry name" value="DegT_DnrJ_EryC1"/>
    <property type="match status" value="1"/>
</dbReference>
<name>A0A1F6CMA2_HANXR</name>
<feature type="active site" description="Proton acceptor" evidence="1">
    <location>
        <position position="197"/>
    </location>
</feature>
<organism evidence="4 5">
    <name type="scientific">Handelsmanbacteria sp. (strain RIFCSPLOWO2_12_FULL_64_10)</name>
    <dbReference type="NCBI Taxonomy" id="1817868"/>
    <lineage>
        <taxon>Bacteria</taxon>
        <taxon>Candidatus Handelsmaniibacteriota</taxon>
    </lineage>
</organism>
<dbReference type="PIRSF" id="PIRSF000390">
    <property type="entry name" value="PLP_StrS"/>
    <property type="match status" value="1"/>
</dbReference>
<comment type="caution">
    <text evidence="4">The sequence shown here is derived from an EMBL/GenBank/DDBJ whole genome shotgun (WGS) entry which is preliminary data.</text>
</comment>
<dbReference type="GO" id="GO:0030170">
    <property type="term" value="F:pyridoxal phosphate binding"/>
    <property type="evidence" value="ECO:0007669"/>
    <property type="project" value="TreeGrafter"/>
</dbReference>
<dbReference type="PANTHER" id="PTHR30244">
    <property type="entry name" value="TRANSAMINASE"/>
    <property type="match status" value="1"/>
</dbReference>
<sequence length="422" mass="45859">MSKLAIHGGPKAVQTPPGDMFKWPIITEEDEQAALEVLRAGKMSGTDVSVQFEKEFAQWHGMDYALAHNTGTAALIGAMYGCRLGAGDEIIAPSLTYWASALPALQLGATIVFAEVDPDTMCIDPKDIEHRITKRTKAIVAVHYCGHPCDMDPIMEIANRHGVKVIEDVSHAHGALYKGRLVGTIGHVGAMSCMSGKSLAIGEGGMLTTNDRAIFQRAVAFGHYERTGKDLADNPELAPLAGLPLGGVKFRMHQLSSAVGRVQLKYYEGRMAVIQKAMNHFWDMLEGVPGIRAHRPPKSSGSTMGGWYAAHGLYKPEELGGLSIQKFAEAVRAEGGVCSPGANFALHLHPVLNEADIYGHGKPTRIAFSDRDVRQGPGSLPVTESMQGRVYSIPWFKHYRSEVIEEHATAYRKVAEHAEELK</sequence>
<evidence type="ECO:0000313" key="4">
    <source>
        <dbReference type="EMBL" id="OGG50208.1"/>
    </source>
</evidence>
<dbReference type="PANTHER" id="PTHR30244:SF34">
    <property type="entry name" value="DTDP-4-AMINO-4,6-DIDEOXYGALACTOSE TRANSAMINASE"/>
    <property type="match status" value="1"/>
</dbReference>
<dbReference type="AlphaFoldDB" id="A0A1F6CMA2"/>
<comment type="similarity">
    <text evidence="3">Belongs to the DegT/DnrJ/EryC1 family.</text>
</comment>
<gene>
    <name evidence="4" type="ORF">A3F84_26280</name>
</gene>
<dbReference type="InterPro" id="IPR015422">
    <property type="entry name" value="PyrdxlP-dep_Trfase_small"/>
</dbReference>
<dbReference type="GO" id="GO:0000271">
    <property type="term" value="P:polysaccharide biosynthetic process"/>
    <property type="evidence" value="ECO:0007669"/>
    <property type="project" value="TreeGrafter"/>
</dbReference>
<dbReference type="SUPFAM" id="SSF53383">
    <property type="entry name" value="PLP-dependent transferases"/>
    <property type="match status" value="1"/>
</dbReference>
<dbReference type="Gene3D" id="3.90.1150.10">
    <property type="entry name" value="Aspartate Aminotransferase, domain 1"/>
    <property type="match status" value="1"/>
</dbReference>
<evidence type="ECO:0000256" key="2">
    <source>
        <dbReference type="PIRSR" id="PIRSR000390-2"/>
    </source>
</evidence>
<feature type="modified residue" description="N6-(pyridoxal phosphate)lysine" evidence="2">
    <location>
        <position position="197"/>
    </location>
</feature>
<dbReference type="InterPro" id="IPR000653">
    <property type="entry name" value="DegT/StrS_aminotransferase"/>
</dbReference>
<proteinExistence type="inferred from homology"/>
<keyword evidence="2 3" id="KW-0663">Pyridoxal phosphate</keyword>
<evidence type="ECO:0000313" key="5">
    <source>
        <dbReference type="Proteomes" id="UP000178606"/>
    </source>
</evidence>
<reference evidence="4 5" key="1">
    <citation type="journal article" date="2016" name="Nat. Commun.">
        <title>Thousands of microbial genomes shed light on interconnected biogeochemical processes in an aquifer system.</title>
        <authorList>
            <person name="Anantharaman K."/>
            <person name="Brown C.T."/>
            <person name="Hug L.A."/>
            <person name="Sharon I."/>
            <person name="Castelle C.J."/>
            <person name="Probst A.J."/>
            <person name="Thomas B.C."/>
            <person name="Singh A."/>
            <person name="Wilkins M.J."/>
            <person name="Karaoz U."/>
            <person name="Brodie E.L."/>
            <person name="Williams K.H."/>
            <person name="Hubbard S.S."/>
            <person name="Banfield J.F."/>
        </authorList>
    </citation>
    <scope>NUCLEOTIDE SEQUENCE [LARGE SCALE GENOMIC DNA]</scope>
    <source>
        <strain evidence="5">RIFCSPLOWO2_12_FULL_64_10</strain>
    </source>
</reference>
<evidence type="ECO:0000256" key="3">
    <source>
        <dbReference type="RuleBase" id="RU004508"/>
    </source>
</evidence>
<dbReference type="Proteomes" id="UP000178606">
    <property type="component" value="Unassembled WGS sequence"/>
</dbReference>